<dbReference type="EMBL" id="CAUOFW020004503">
    <property type="protein sequence ID" value="CAK9165967.1"/>
    <property type="molecule type" value="Genomic_DNA"/>
</dbReference>
<reference evidence="1 2" key="1">
    <citation type="submission" date="2024-02" db="EMBL/GenBank/DDBJ databases">
        <authorList>
            <person name="Vignale AGUSTIN F."/>
            <person name="Sosa J E."/>
            <person name="Modenutti C."/>
        </authorList>
    </citation>
    <scope>NUCLEOTIDE SEQUENCE [LARGE SCALE GENOMIC DNA]</scope>
</reference>
<gene>
    <name evidence="1" type="ORF">ILEXP_LOCUS35170</name>
</gene>
<name>A0ABC8T979_9AQUA</name>
<evidence type="ECO:0000313" key="1">
    <source>
        <dbReference type="EMBL" id="CAK9165967.1"/>
    </source>
</evidence>
<dbReference type="Proteomes" id="UP001642360">
    <property type="component" value="Unassembled WGS sequence"/>
</dbReference>
<accession>A0ABC8T979</accession>
<organism evidence="1 2">
    <name type="scientific">Ilex paraguariensis</name>
    <name type="common">yerba mate</name>
    <dbReference type="NCBI Taxonomy" id="185542"/>
    <lineage>
        <taxon>Eukaryota</taxon>
        <taxon>Viridiplantae</taxon>
        <taxon>Streptophyta</taxon>
        <taxon>Embryophyta</taxon>
        <taxon>Tracheophyta</taxon>
        <taxon>Spermatophyta</taxon>
        <taxon>Magnoliopsida</taxon>
        <taxon>eudicotyledons</taxon>
        <taxon>Gunneridae</taxon>
        <taxon>Pentapetalae</taxon>
        <taxon>asterids</taxon>
        <taxon>campanulids</taxon>
        <taxon>Aquifoliales</taxon>
        <taxon>Aquifoliaceae</taxon>
        <taxon>Ilex</taxon>
    </lineage>
</organism>
<proteinExistence type="predicted"/>
<keyword evidence="2" id="KW-1185">Reference proteome</keyword>
<sequence length="75" mass="8423">MSDSRVCRDEHYHLLPVVRMCLKRDLRTQFETNISVGVCSRISALLDYALPLKQMIAHLLVKQGANEGVHETASG</sequence>
<protein>
    <submittedName>
        <fullName evidence="1">Uncharacterized protein</fullName>
    </submittedName>
</protein>
<comment type="caution">
    <text evidence="1">The sequence shown here is derived from an EMBL/GenBank/DDBJ whole genome shotgun (WGS) entry which is preliminary data.</text>
</comment>
<dbReference type="AlphaFoldDB" id="A0ABC8T979"/>
<evidence type="ECO:0000313" key="2">
    <source>
        <dbReference type="Proteomes" id="UP001642360"/>
    </source>
</evidence>